<organism evidence="3 4">
    <name type="scientific">Desulfonema ishimotonii</name>
    <dbReference type="NCBI Taxonomy" id="45657"/>
    <lineage>
        <taxon>Bacteria</taxon>
        <taxon>Pseudomonadati</taxon>
        <taxon>Thermodesulfobacteriota</taxon>
        <taxon>Desulfobacteria</taxon>
        <taxon>Desulfobacterales</taxon>
        <taxon>Desulfococcaceae</taxon>
        <taxon>Desulfonema</taxon>
    </lineage>
</organism>
<dbReference type="GO" id="GO:0005524">
    <property type="term" value="F:ATP binding"/>
    <property type="evidence" value="ECO:0007669"/>
    <property type="project" value="UniProtKB-KW"/>
</dbReference>
<keyword evidence="4" id="KW-1185">Reference proteome</keyword>
<dbReference type="AlphaFoldDB" id="A0A401G3B0"/>
<keyword evidence="1" id="KW-0812">Transmembrane</keyword>
<keyword evidence="1" id="KW-0472">Membrane</keyword>
<dbReference type="Proteomes" id="UP000288096">
    <property type="component" value="Unassembled WGS sequence"/>
</dbReference>
<dbReference type="InterPro" id="IPR007421">
    <property type="entry name" value="Schlafen_AlbA_2_dom"/>
</dbReference>
<comment type="caution">
    <text evidence="3">The sequence shown here is derived from an EMBL/GenBank/DDBJ whole genome shotgun (WGS) entry which is preliminary data.</text>
</comment>
<feature type="domain" description="Schlafen AlbA-2" evidence="2">
    <location>
        <begin position="383"/>
        <end position="514"/>
    </location>
</feature>
<accession>A0A401G3B0</accession>
<dbReference type="RefSeq" id="WP_166405261.1">
    <property type="nucleotide sequence ID" value="NZ_BEXT01000001.1"/>
</dbReference>
<dbReference type="PANTHER" id="PTHR30595">
    <property type="entry name" value="GLPR-RELATED TRANSCRIPTIONAL REPRESSOR"/>
    <property type="match status" value="1"/>
</dbReference>
<dbReference type="InterPro" id="IPR038461">
    <property type="entry name" value="Schlafen_AlbA_2_dom_sf"/>
</dbReference>
<evidence type="ECO:0000313" key="4">
    <source>
        <dbReference type="Proteomes" id="UP000288096"/>
    </source>
</evidence>
<sequence length="528" mass="59944">MLKTAPDRPTLQRCLILLILLAVTAVIIGIGLRLSVITQDIHIALIERTVEQARMALKIFTKPIADALIETRTWGRENRSDLSDIPALNTRFGPLLEKIPHLAAIMLTDDSGREYRLTRNGAFLITRLTGVGAQEFRRWQDGKQTQEWAEESDYDPRTRPWFRGVLSRAESDAIYWTSPYTFFSSREPGITGAVRWGGKGTGRPFRVAAFDVLLADLLKIREALLHGDKARVFLLDERTDIGEMSVADLLNETDDKNGTAPELSLKSRAVAEAVNAWQGSGRPGESFTFKSDGQRWWGGFRPLSIGTQNFWMGVLVPEKDLMPEMSKQRRLLIALMAGVLALGILLTTLLLWKFRLREAENPFRRQHLYDSEENLRALIREGESDTLEFKSTMRWNLKTDKAGKEMELAWLKTVAAYMNTDGGILIIGVRDDGTLFGLEADRFQNDDKCLLHFNNLITRHIGLEFSKYLRFEIRPVADKRVFIVECSRSEAPVFLKNGESEDFYIRSGPSSIKLSMSKMLKYLAEHSK</sequence>
<name>A0A401G3B0_9BACT</name>
<keyword evidence="3" id="KW-0067">ATP-binding</keyword>
<dbReference type="PANTHER" id="PTHR30595:SF6">
    <property type="entry name" value="SCHLAFEN ALBA-2 DOMAIN-CONTAINING PROTEIN"/>
    <property type="match status" value="1"/>
</dbReference>
<protein>
    <submittedName>
        <fullName evidence="3">ATP-binding protein</fullName>
    </submittedName>
</protein>
<proteinExistence type="predicted"/>
<dbReference type="Gene3D" id="3.30.450.20">
    <property type="entry name" value="PAS domain"/>
    <property type="match status" value="2"/>
</dbReference>
<evidence type="ECO:0000259" key="2">
    <source>
        <dbReference type="Pfam" id="PF04326"/>
    </source>
</evidence>
<feature type="transmembrane region" description="Helical" evidence="1">
    <location>
        <begin position="331"/>
        <end position="352"/>
    </location>
</feature>
<reference evidence="4" key="2">
    <citation type="submission" date="2019-01" db="EMBL/GenBank/DDBJ databases">
        <title>Genome sequence of Desulfonema ishimotonii strain Tokyo 01.</title>
        <authorList>
            <person name="Fukui M."/>
        </authorList>
    </citation>
    <scope>NUCLEOTIDE SEQUENCE [LARGE SCALE GENOMIC DNA]</scope>
    <source>
        <strain evidence="4">Tokyo 01</strain>
    </source>
</reference>
<evidence type="ECO:0000313" key="3">
    <source>
        <dbReference type="EMBL" id="GBC63727.1"/>
    </source>
</evidence>
<keyword evidence="3" id="KW-0547">Nucleotide-binding</keyword>
<gene>
    <name evidence="3" type="ORF">DENIS_4725</name>
</gene>
<reference evidence="4" key="1">
    <citation type="submission" date="2017-11" db="EMBL/GenBank/DDBJ databases">
        <authorList>
            <person name="Watanabe M."/>
            <person name="Kojima H."/>
        </authorList>
    </citation>
    <scope>NUCLEOTIDE SEQUENCE [LARGE SCALE GENOMIC DNA]</scope>
    <source>
        <strain evidence="4">Tokyo 01</strain>
    </source>
</reference>
<dbReference type="EMBL" id="BEXT01000001">
    <property type="protein sequence ID" value="GBC63727.1"/>
    <property type="molecule type" value="Genomic_DNA"/>
</dbReference>
<feature type="transmembrane region" description="Helical" evidence="1">
    <location>
        <begin position="15"/>
        <end position="36"/>
    </location>
</feature>
<dbReference type="Gene3D" id="3.30.950.30">
    <property type="entry name" value="Schlafen, AAA domain"/>
    <property type="match status" value="1"/>
</dbReference>
<keyword evidence="1" id="KW-1133">Transmembrane helix</keyword>
<dbReference type="Pfam" id="PF04326">
    <property type="entry name" value="SLFN_AlbA_2"/>
    <property type="match status" value="1"/>
</dbReference>
<evidence type="ECO:0000256" key="1">
    <source>
        <dbReference type="SAM" id="Phobius"/>
    </source>
</evidence>